<keyword evidence="3 7" id="KW-0732">Signal</keyword>
<dbReference type="InterPro" id="IPR006059">
    <property type="entry name" value="SBP"/>
</dbReference>
<comment type="subcellular location">
    <subcellularLocation>
        <location evidence="1 5">Periplasm</location>
    </subcellularLocation>
</comment>
<dbReference type="PIRSF" id="PIRSF019574">
    <property type="entry name" value="Periplasmic_polyamine_BP"/>
    <property type="match status" value="1"/>
</dbReference>
<evidence type="ECO:0000256" key="5">
    <source>
        <dbReference type="PIRNR" id="PIRNR019574"/>
    </source>
</evidence>
<dbReference type="GO" id="GO:0019808">
    <property type="term" value="F:polyamine binding"/>
    <property type="evidence" value="ECO:0007669"/>
    <property type="project" value="InterPro"/>
</dbReference>
<protein>
    <recommendedName>
        <fullName evidence="5">Putrescine-binding periplasmic protein</fullName>
    </recommendedName>
</protein>
<sequence>MHNNLLKGVSAVFGAMALSSAAMAADVNIWNWSDYMGETTVADFEKAANLDANYAMFDSNELVEARLLSGHSGFDVTMMTSYYIPRLAKAGALEKLDKSLLSNYDKLDKKRMEMLASIDEGNNYAIPFAEISLGFGYNQEKIDEIFGKGTVIDKWEFIFNKENSRKLKKCGIAVLDSPIEVISSVMHYLKEDPTSEKAADYAKAKELLTSLATDVSYFHSSRYINDLASGDICFAIGYSGDILQAADRAVTAKRGYTIKYEFPRDGSLLWYDCWAIPKGASNFENGHKWINFLMEKEVASSVSNQIRYILPVTDAMELLATELKENKSVNLDEEHLKAAYFPTPPTAKVSRITNNIWNYMKLNSDNEDDGSGWE</sequence>
<feature type="signal peptide" evidence="7">
    <location>
        <begin position="1"/>
        <end position="24"/>
    </location>
</feature>
<proteinExistence type="inferred from homology"/>
<feature type="chain" id="PRO_5016099238" description="Putrescine-binding periplasmic protein" evidence="7">
    <location>
        <begin position="25"/>
        <end position="374"/>
    </location>
</feature>
<name>A0A2X0VA34_9GAMM</name>
<evidence type="ECO:0000256" key="1">
    <source>
        <dbReference type="ARBA" id="ARBA00004418"/>
    </source>
</evidence>
<keyword evidence="9" id="KW-1185">Reference proteome</keyword>
<accession>A0A2X0VA34</accession>
<dbReference type="Proteomes" id="UP000250086">
    <property type="component" value="Unassembled WGS sequence"/>
</dbReference>
<dbReference type="PRINTS" id="PR00909">
    <property type="entry name" value="SPERMDNBNDNG"/>
</dbReference>
<comment type="similarity">
    <text evidence="5">Belongs to the bacterial solute-binding protein PotD/PotF family.</text>
</comment>
<dbReference type="PANTHER" id="PTHR30222:SF12">
    <property type="entry name" value="NORSPERMIDINE SENSOR"/>
    <property type="match status" value="1"/>
</dbReference>
<evidence type="ECO:0000256" key="4">
    <source>
        <dbReference type="ARBA" id="ARBA00022764"/>
    </source>
</evidence>
<dbReference type="PANTHER" id="PTHR30222">
    <property type="entry name" value="SPERMIDINE/PUTRESCINE-BINDING PERIPLASMIC PROTEIN"/>
    <property type="match status" value="1"/>
</dbReference>
<evidence type="ECO:0000256" key="7">
    <source>
        <dbReference type="SAM" id="SignalP"/>
    </source>
</evidence>
<evidence type="ECO:0000256" key="2">
    <source>
        <dbReference type="ARBA" id="ARBA00022448"/>
    </source>
</evidence>
<dbReference type="EMBL" id="UAPV01000001">
    <property type="protein sequence ID" value="SPT70633.1"/>
    <property type="molecule type" value="Genomic_DNA"/>
</dbReference>
<keyword evidence="2 5" id="KW-0813">Transport</keyword>
<evidence type="ECO:0000313" key="8">
    <source>
        <dbReference type="EMBL" id="SPT70633.1"/>
    </source>
</evidence>
<feature type="binding site" evidence="6">
    <location>
        <position position="82"/>
    </location>
    <ligand>
        <name>spermidine</name>
        <dbReference type="ChEBI" id="CHEBI:57834"/>
    </ligand>
</feature>
<dbReference type="Pfam" id="PF13416">
    <property type="entry name" value="SBP_bac_8"/>
    <property type="match status" value="1"/>
</dbReference>
<evidence type="ECO:0000256" key="3">
    <source>
        <dbReference type="ARBA" id="ARBA00022729"/>
    </source>
</evidence>
<dbReference type="GO" id="GO:0015846">
    <property type="term" value="P:polyamine transport"/>
    <property type="evidence" value="ECO:0007669"/>
    <property type="project" value="InterPro"/>
</dbReference>
<dbReference type="Gene3D" id="3.40.190.10">
    <property type="entry name" value="Periplasmic binding protein-like II"/>
    <property type="match status" value="2"/>
</dbReference>
<dbReference type="SUPFAM" id="SSF53850">
    <property type="entry name" value="Periplasmic binding protein-like II"/>
    <property type="match status" value="1"/>
</dbReference>
<comment type="function">
    <text evidence="5">Required for the activity of the bacterial periplasmic transport system of putrescine.</text>
</comment>
<dbReference type="GO" id="GO:0042597">
    <property type="term" value="C:periplasmic space"/>
    <property type="evidence" value="ECO:0007669"/>
    <property type="project" value="UniProtKB-SubCell"/>
</dbReference>
<dbReference type="RefSeq" id="WP_245933762.1">
    <property type="nucleotide sequence ID" value="NZ_UAPU01000005.1"/>
</dbReference>
<dbReference type="AlphaFoldDB" id="A0A2X0VA34"/>
<organism evidence="8 9">
    <name type="scientific">Anaerobiospirillum thomasii</name>
    <dbReference type="NCBI Taxonomy" id="179995"/>
    <lineage>
        <taxon>Bacteria</taxon>
        <taxon>Pseudomonadati</taxon>
        <taxon>Pseudomonadota</taxon>
        <taxon>Gammaproteobacteria</taxon>
        <taxon>Aeromonadales</taxon>
        <taxon>Succinivibrionaceae</taxon>
        <taxon>Anaerobiospirillum</taxon>
    </lineage>
</organism>
<evidence type="ECO:0000256" key="6">
    <source>
        <dbReference type="PIRSR" id="PIRSR019574-1"/>
    </source>
</evidence>
<evidence type="ECO:0000313" key="9">
    <source>
        <dbReference type="Proteomes" id="UP000250086"/>
    </source>
</evidence>
<dbReference type="InterPro" id="IPR001188">
    <property type="entry name" value="Sperm_putr-bd"/>
</dbReference>
<keyword evidence="4 5" id="KW-0574">Periplasm</keyword>
<reference evidence="8 9" key="1">
    <citation type="submission" date="2018-06" db="EMBL/GenBank/DDBJ databases">
        <authorList>
            <consortium name="Pathogen Informatics"/>
            <person name="Doyle S."/>
        </authorList>
    </citation>
    <scope>NUCLEOTIDE SEQUENCE [LARGE SCALE GENOMIC DNA]</scope>
    <source>
        <strain evidence="8 9">NCTC13093</strain>
    </source>
</reference>
<gene>
    <name evidence="8" type="primary">potF_1</name>
    <name evidence="8" type="ORF">NCTC13093_02051</name>
</gene>